<sequence length="107" mass="12861">MIEGTRKQPPSPESTVGILFLNVVLVRIGEFYLSFLRWQNVRVHNRVMHERVIKSKQMPYLMHGRTLQVQNSILRRQVTFFTGQRPKQNVVEFYFCCLHVRLRVLRY</sequence>
<protein>
    <submittedName>
        <fullName evidence="2">Uncharacterized protein</fullName>
    </submittedName>
</protein>
<evidence type="ECO:0000313" key="3">
    <source>
        <dbReference type="Proteomes" id="UP001374535"/>
    </source>
</evidence>
<dbReference type="Proteomes" id="UP001374535">
    <property type="component" value="Chromosome 5"/>
</dbReference>
<organism evidence="2 3">
    <name type="scientific">Vigna mungo</name>
    <name type="common">Black gram</name>
    <name type="synonym">Phaseolus mungo</name>
    <dbReference type="NCBI Taxonomy" id="3915"/>
    <lineage>
        <taxon>Eukaryota</taxon>
        <taxon>Viridiplantae</taxon>
        <taxon>Streptophyta</taxon>
        <taxon>Embryophyta</taxon>
        <taxon>Tracheophyta</taxon>
        <taxon>Spermatophyta</taxon>
        <taxon>Magnoliopsida</taxon>
        <taxon>eudicotyledons</taxon>
        <taxon>Gunneridae</taxon>
        <taxon>Pentapetalae</taxon>
        <taxon>rosids</taxon>
        <taxon>fabids</taxon>
        <taxon>Fabales</taxon>
        <taxon>Fabaceae</taxon>
        <taxon>Papilionoideae</taxon>
        <taxon>50 kb inversion clade</taxon>
        <taxon>NPAAA clade</taxon>
        <taxon>indigoferoid/millettioid clade</taxon>
        <taxon>Phaseoleae</taxon>
        <taxon>Vigna</taxon>
    </lineage>
</organism>
<dbReference type="EMBL" id="CP144696">
    <property type="protein sequence ID" value="WVZ10025.1"/>
    <property type="molecule type" value="Genomic_DNA"/>
</dbReference>
<feature type="transmembrane region" description="Helical" evidence="1">
    <location>
        <begin position="16"/>
        <end position="36"/>
    </location>
</feature>
<dbReference type="AlphaFoldDB" id="A0AAQ3NHV5"/>
<keyword evidence="1" id="KW-1133">Transmembrane helix</keyword>
<proteinExistence type="predicted"/>
<name>A0AAQ3NHV5_VIGMU</name>
<keyword evidence="1" id="KW-0812">Transmembrane</keyword>
<reference evidence="2 3" key="1">
    <citation type="journal article" date="2023" name="Life. Sci Alliance">
        <title>Evolutionary insights into 3D genome organization and epigenetic landscape of Vigna mungo.</title>
        <authorList>
            <person name="Junaid A."/>
            <person name="Singh B."/>
            <person name="Bhatia S."/>
        </authorList>
    </citation>
    <scope>NUCLEOTIDE SEQUENCE [LARGE SCALE GENOMIC DNA]</scope>
    <source>
        <strain evidence="2">Urdbean</strain>
    </source>
</reference>
<accession>A0AAQ3NHV5</accession>
<keyword evidence="1" id="KW-0472">Membrane</keyword>
<keyword evidence="3" id="KW-1185">Reference proteome</keyword>
<gene>
    <name evidence="2" type="ORF">V8G54_014555</name>
</gene>
<evidence type="ECO:0000313" key="2">
    <source>
        <dbReference type="EMBL" id="WVZ10025.1"/>
    </source>
</evidence>
<evidence type="ECO:0000256" key="1">
    <source>
        <dbReference type="SAM" id="Phobius"/>
    </source>
</evidence>